<name>A0A9W8XE66_9PLEO</name>
<reference evidence="5" key="1">
    <citation type="submission" date="2022-10" db="EMBL/GenBank/DDBJ databases">
        <title>Tapping the CABI collections for fungal endophytes: first genome assemblies for Collariella, Neodidymelliopsis, Ascochyta clinopodiicola, Didymella pomorum, Didymosphaeria variabile, Neocosmospora piperis and Neocucurbitaria cava.</title>
        <authorList>
            <person name="Hill R."/>
        </authorList>
    </citation>
    <scope>NUCLEOTIDE SEQUENCE</scope>
    <source>
        <strain evidence="5">IMI 356815</strain>
    </source>
</reference>
<evidence type="ECO:0000256" key="1">
    <source>
        <dbReference type="ARBA" id="ARBA00005964"/>
    </source>
</evidence>
<accession>A0A9W8XE66</accession>
<dbReference type="PROSITE" id="PS00122">
    <property type="entry name" value="CARBOXYLESTERASE_B_1"/>
    <property type="match status" value="1"/>
</dbReference>
<proteinExistence type="inferred from homology"/>
<dbReference type="InterPro" id="IPR029058">
    <property type="entry name" value="AB_hydrolase_fold"/>
</dbReference>
<feature type="domain" description="Carboxylesterase type B" evidence="4">
    <location>
        <begin position="39"/>
        <end position="535"/>
    </location>
</feature>
<dbReference type="PANTHER" id="PTHR11559">
    <property type="entry name" value="CARBOXYLESTERASE"/>
    <property type="match status" value="1"/>
</dbReference>
<keyword evidence="2 3" id="KW-0378">Hydrolase</keyword>
<comment type="similarity">
    <text evidence="1 3">Belongs to the type-B carboxylesterase/lipase family.</text>
</comment>
<keyword evidence="6" id="KW-1185">Reference proteome</keyword>
<evidence type="ECO:0000256" key="2">
    <source>
        <dbReference type="ARBA" id="ARBA00022801"/>
    </source>
</evidence>
<organism evidence="5 6">
    <name type="scientific">Didymosphaeria variabile</name>
    <dbReference type="NCBI Taxonomy" id="1932322"/>
    <lineage>
        <taxon>Eukaryota</taxon>
        <taxon>Fungi</taxon>
        <taxon>Dikarya</taxon>
        <taxon>Ascomycota</taxon>
        <taxon>Pezizomycotina</taxon>
        <taxon>Dothideomycetes</taxon>
        <taxon>Pleosporomycetidae</taxon>
        <taxon>Pleosporales</taxon>
        <taxon>Massarineae</taxon>
        <taxon>Didymosphaeriaceae</taxon>
        <taxon>Didymosphaeria</taxon>
    </lineage>
</organism>
<dbReference type="EC" id="3.1.1.-" evidence="3"/>
<evidence type="ECO:0000313" key="6">
    <source>
        <dbReference type="Proteomes" id="UP001140513"/>
    </source>
</evidence>
<dbReference type="InterPro" id="IPR002018">
    <property type="entry name" value="CarbesteraseB"/>
</dbReference>
<dbReference type="RefSeq" id="XP_056067362.1">
    <property type="nucleotide sequence ID" value="XM_056218097.1"/>
</dbReference>
<dbReference type="GO" id="GO:0016787">
    <property type="term" value="F:hydrolase activity"/>
    <property type="evidence" value="ECO:0007669"/>
    <property type="project" value="UniProtKB-KW"/>
</dbReference>
<evidence type="ECO:0000259" key="4">
    <source>
        <dbReference type="Pfam" id="PF00135"/>
    </source>
</evidence>
<sequence length="588" mass="62596">MRCSLAVTALLGARSGASPLAARGAPSVDLGYAVYDGTQDSQNGINAFKGIRYATPPVGNLRFAAPQPPIVNRTASISATSDGPACPQTGAGSETPAEYGFTSALGDEDCLYLNVYAPSNATNLPVFFWIHGGGYGLFSAQGLDPTEFMTTNNNGFISVIIQYRLGAFGFLSSEDVEAGGALNAGLLDMNFALQWVQKHIKSFGGDPARVTIAGESAGGAAVMYQAMAYGGAQNVSLFNNIIAESPWVPAQHDYNDEEPTQAYDDFSAAAGCSNATDTLQCLRDSDSEVLQNASARVSEASAFGSFAFLPVTDGSFVKDLPSTQLVAKSLSGKRILSGNLANEGVPLSPPTTVTLEDFRDYVSSTFPSFSADDKAALEDLYSYEGDDQDADPSAPVYDTDGTSSVTAVNQSTFGTGQQQRVINVFAESTFDCPSYWLASAFPQAWKYQFSANPAYHGFDLQALWSGTKTPGASFKHAFRKIWGNFIVQDDPIISVSDAKGGAANSTVPEGADGLIEWPVWTDESPALLNLNTTGGNATYHPVTEYLKYYTYSDPGVVNVFNVADADAWEGGRGERCKWWLENAKKVPY</sequence>
<dbReference type="EMBL" id="JAPEUX010000007">
    <property type="protein sequence ID" value="KAJ4347974.1"/>
    <property type="molecule type" value="Genomic_DNA"/>
</dbReference>
<dbReference type="FunFam" id="3.40.50.1820:FF:000266">
    <property type="entry name" value="Carboxylic ester hydrolase"/>
    <property type="match status" value="1"/>
</dbReference>
<dbReference type="SUPFAM" id="SSF53474">
    <property type="entry name" value="alpha/beta-Hydrolases"/>
    <property type="match status" value="1"/>
</dbReference>
<protein>
    <recommendedName>
        <fullName evidence="3">Carboxylic ester hydrolase</fullName>
        <ecNumber evidence="3">3.1.1.-</ecNumber>
    </recommendedName>
</protein>
<dbReference type="Pfam" id="PF00135">
    <property type="entry name" value="COesterase"/>
    <property type="match status" value="1"/>
</dbReference>
<dbReference type="Gene3D" id="3.40.50.1820">
    <property type="entry name" value="alpha/beta hydrolase"/>
    <property type="match status" value="1"/>
</dbReference>
<comment type="caution">
    <text evidence="5">The sequence shown here is derived from an EMBL/GenBank/DDBJ whole genome shotgun (WGS) entry which is preliminary data.</text>
</comment>
<dbReference type="AlphaFoldDB" id="A0A9W8XE66"/>
<dbReference type="InterPro" id="IPR019819">
    <property type="entry name" value="Carboxylesterase_B_CS"/>
</dbReference>
<evidence type="ECO:0000313" key="5">
    <source>
        <dbReference type="EMBL" id="KAJ4347974.1"/>
    </source>
</evidence>
<dbReference type="OrthoDB" id="408631at2759"/>
<evidence type="ECO:0000256" key="3">
    <source>
        <dbReference type="RuleBase" id="RU361235"/>
    </source>
</evidence>
<gene>
    <name evidence="5" type="ORF">N0V89_009346</name>
</gene>
<dbReference type="PROSITE" id="PS00941">
    <property type="entry name" value="CARBOXYLESTERASE_B_2"/>
    <property type="match status" value="1"/>
</dbReference>
<dbReference type="InterPro" id="IPR019826">
    <property type="entry name" value="Carboxylesterase_B_AS"/>
</dbReference>
<dbReference type="GeneID" id="80912876"/>
<dbReference type="InterPro" id="IPR050309">
    <property type="entry name" value="Type-B_Carboxylest/Lipase"/>
</dbReference>
<dbReference type="Proteomes" id="UP001140513">
    <property type="component" value="Unassembled WGS sequence"/>
</dbReference>